<feature type="region of interest" description="Disordered" evidence="1">
    <location>
        <begin position="805"/>
        <end position="825"/>
    </location>
</feature>
<feature type="compositionally biased region" description="Gly residues" evidence="1">
    <location>
        <begin position="10"/>
        <end position="27"/>
    </location>
</feature>
<keyword evidence="2" id="KW-1133">Transmembrane helix</keyword>
<dbReference type="FunCoup" id="C1ECC5">
    <property type="interactions" value="127"/>
</dbReference>
<protein>
    <recommendedName>
        <fullName evidence="5">Sphingomyelin phosphodiesterase</fullName>
    </recommendedName>
</protein>
<keyword evidence="2" id="KW-0472">Membrane</keyword>
<evidence type="ECO:0008006" key="5">
    <source>
        <dbReference type="Google" id="ProtNLM"/>
    </source>
</evidence>
<keyword evidence="2" id="KW-0812">Transmembrane</keyword>
<feature type="compositionally biased region" description="Low complexity" evidence="1">
    <location>
        <begin position="415"/>
        <end position="443"/>
    </location>
</feature>
<feature type="region of interest" description="Disordered" evidence="1">
    <location>
        <begin position="412"/>
        <end position="456"/>
    </location>
</feature>
<proteinExistence type="predicted"/>
<dbReference type="STRING" id="296587.C1ECC5"/>
<dbReference type="InParanoid" id="C1ECC5"/>
<feature type="transmembrane region" description="Helical" evidence="2">
    <location>
        <begin position="886"/>
        <end position="903"/>
    </location>
</feature>
<organism evidence="3 4">
    <name type="scientific">Micromonas commoda (strain RCC299 / NOUM17 / CCMP2709)</name>
    <name type="common">Picoplanktonic green alga</name>
    <dbReference type="NCBI Taxonomy" id="296587"/>
    <lineage>
        <taxon>Eukaryota</taxon>
        <taxon>Viridiplantae</taxon>
        <taxon>Chlorophyta</taxon>
        <taxon>Mamiellophyceae</taxon>
        <taxon>Mamiellales</taxon>
        <taxon>Mamiellaceae</taxon>
        <taxon>Micromonas</taxon>
    </lineage>
</organism>
<feature type="region of interest" description="Disordered" evidence="1">
    <location>
        <begin position="1"/>
        <end position="35"/>
    </location>
</feature>
<feature type="region of interest" description="Disordered" evidence="1">
    <location>
        <begin position="570"/>
        <end position="593"/>
    </location>
</feature>
<feature type="compositionally biased region" description="Gly residues" evidence="1">
    <location>
        <begin position="444"/>
        <end position="454"/>
    </location>
</feature>
<evidence type="ECO:0000256" key="1">
    <source>
        <dbReference type="SAM" id="MobiDB-lite"/>
    </source>
</evidence>
<dbReference type="AlphaFoldDB" id="C1ECC5"/>
<evidence type="ECO:0000256" key="2">
    <source>
        <dbReference type="SAM" id="Phobius"/>
    </source>
</evidence>
<feature type="compositionally biased region" description="Low complexity" evidence="1">
    <location>
        <begin position="577"/>
        <end position="586"/>
    </location>
</feature>
<feature type="region of interest" description="Disordered" evidence="1">
    <location>
        <begin position="270"/>
        <end position="292"/>
    </location>
</feature>
<dbReference type="eggNOG" id="ENOG502QSXW">
    <property type="taxonomic scope" value="Eukaryota"/>
</dbReference>
<sequence>MHGARRRGDYGGGGARQKSGTPGGVGSPGPSKPTTFEELNRLLQSRNRSLSTRINSVLQVLEENRDNLRGFFAACYQTLLWQIFNFDDGANGWLQSASSGNERDAWLLLDFLSPNGQFMKAVLAADADGLMQFAFPLERLPERTQRMLRLDPAALNARLPYRNCVQRDAHGRAHVHLGLYHYFLFWSAYYACSSARSPYGDGGGGRGGRNNPYGGYGYGGGGGGHRSGAWMDWPMTTLGGHRQRQGIQPYRELLLSHLRCFLPRGDEAGRGGGAWGSGSQTTPGAGWPRGPVGDASYRRANRVGASQGEMLVSIMAEFWLPGANEGALGAGAAVGAGGMSPYATGVLDGRSNRAATRHHSPSSASPYGREMSPLSTMQRQYSYNPPSDDLVNAVNLLVTYLYAEPDDISGDVKRGAQLSGGAQLGAPVSPRSPRSPRTPATPASGGGGGGGGFEAVGASKRVNASRSGGSPGVQDLGVDAEVERAKEMLQKPLYKFLRDAFVYWPNESTANLGPVMNLWVTYLMPWTLSFPAPHRRRSGSGGSPTSRGIEKLSRGIEAVQAVAADIKSNSPKFVGDRSPLSSSASPRRTKQPLDEMHVMRNVPFYCELMKHFLELCCNRVPVDAEGTATALYSVLRSLASCPEAVRILEQVEAAFNEYAPVDPFAPGASAKEPPPPTPYDDFLPYIHEQIMDWDPPETTNQDPMATVTPMGAPGARRGADPFALHGAAKPPAVSPKFCMFTMDQEGLPQVALALLERLDRDMAHVGPSHSLRQRVPKLRKAAFTVFSLERLGESVTARATFSTELNKPDSRTDGNGSGKNAIGWARLGKSQTTSKQLYRGDWNTRPIHDMEFPPLARLLIALSEELNSGLGLEGEKRISLRVFAEYGSMLGLSFLMLLFWLFFG</sequence>
<feature type="region of interest" description="Disordered" evidence="1">
    <location>
        <begin position="351"/>
        <end position="372"/>
    </location>
</feature>
<reference evidence="3 4" key="1">
    <citation type="journal article" date="2009" name="Science">
        <title>Green evolution and dynamic adaptations revealed by genomes of the marine picoeukaryotes Micromonas.</title>
        <authorList>
            <person name="Worden A.Z."/>
            <person name="Lee J.H."/>
            <person name="Mock T."/>
            <person name="Rouze P."/>
            <person name="Simmons M.P."/>
            <person name="Aerts A.L."/>
            <person name="Allen A.E."/>
            <person name="Cuvelier M.L."/>
            <person name="Derelle E."/>
            <person name="Everett M.V."/>
            <person name="Foulon E."/>
            <person name="Grimwood J."/>
            <person name="Gundlach H."/>
            <person name="Henrissat B."/>
            <person name="Napoli C."/>
            <person name="McDonald S.M."/>
            <person name="Parker M.S."/>
            <person name="Rombauts S."/>
            <person name="Salamov A."/>
            <person name="Von Dassow P."/>
            <person name="Badger J.H."/>
            <person name="Coutinho P.M."/>
            <person name="Demir E."/>
            <person name="Dubchak I."/>
            <person name="Gentemann C."/>
            <person name="Eikrem W."/>
            <person name="Gready J.E."/>
            <person name="John U."/>
            <person name="Lanier W."/>
            <person name="Lindquist E.A."/>
            <person name="Lucas S."/>
            <person name="Mayer K.F."/>
            <person name="Moreau H."/>
            <person name="Not F."/>
            <person name="Otillar R."/>
            <person name="Panaud O."/>
            <person name="Pangilinan J."/>
            <person name="Paulsen I."/>
            <person name="Piegu B."/>
            <person name="Poliakov A."/>
            <person name="Robbens S."/>
            <person name="Schmutz J."/>
            <person name="Toulza E."/>
            <person name="Wyss T."/>
            <person name="Zelensky A."/>
            <person name="Zhou K."/>
            <person name="Armbrust E.V."/>
            <person name="Bhattacharya D."/>
            <person name="Goodenough U.W."/>
            <person name="Van de Peer Y."/>
            <person name="Grigoriev I.V."/>
        </authorList>
    </citation>
    <scope>NUCLEOTIDE SEQUENCE [LARGE SCALE GENOMIC DNA]</scope>
    <source>
        <strain evidence="4">RCC299 / NOUM17</strain>
    </source>
</reference>
<dbReference type="OMA" id="ECNLYLR"/>
<dbReference type="PANTHER" id="PTHR31801">
    <property type="entry name" value="ALTERED INHERITANCE OF MITOCHONDRIA PROTEIN 24, MITOCHONDRIAL"/>
    <property type="match status" value="1"/>
</dbReference>
<evidence type="ECO:0000313" key="3">
    <source>
        <dbReference type="EMBL" id="ACO65878.1"/>
    </source>
</evidence>
<evidence type="ECO:0000313" key="4">
    <source>
        <dbReference type="Proteomes" id="UP000002009"/>
    </source>
</evidence>
<dbReference type="EMBL" id="CP001329">
    <property type="protein sequence ID" value="ACO65878.1"/>
    <property type="molecule type" value="Genomic_DNA"/>
</dbReference>
<dbReference type="Proteomes" id="UP000002009">
    <property type="component" value="Chromosome 9"/>
</dbReference>
<keyword evidence="4" id="KW-1185">Reference proteome</keyword>
<dbReference type="KEGG" id="mis:MICPUN_61370"/>
<gene>
    <name evidence="3" type="ORF">MICPUN_61370</name>
</gene>
<dbReference type="PANTHER" id="PTHR31801:SF1">
    <property type="entry name" value="SPHINGOMYELIN PHOSPHODIESTERASE"/>
    <property type="match status" value="1"/>
</dbReference>
<name>C1ECC5_MICCC</name>
<accession>C1ECC5</accession>
<dbReference type="GeneID" id="8246167"/>
<dbReference type="RefSeq" id="XP_002504620.1">
    <property type="nucleotide sequence ID" value="XM_002504574.1"/>
</dbReference>
<dbReference type="OrthoDB" id="10251508at2759"/>